<protein>
    <recommendedName>
        <fullName evidence="2">histidine kinase</fullName>
        <ecNumber evidence="2">2.7.13.3</ecNumber>
    </recommendedName>
</protein>
<feature type="transmembrane region" description="Helical" evidence="9">
    <location>
        <begin position="128"/>
        <end position="145"/>
    </location>
</feature>
<evidence type="ECO:0000256" key="3">
    <source>
        <dbReference type="ARBA" id="ARBA00022553"/>
    </source>
</evidence>
<evidence type="ECO:0000313" key="13">
    <source>
        <dbReference type="Proteomes" id="UP001595868"/>
    </source>
</evidence>
<dbReference type="InterPro" id="IPR050482">
    <property type="entry name" value="Sensor_HK_TwoCompSys"/>
</dbReference>
<name>A0ABV8KKE7_9ACTN</name>
<keyword evidence="9" id="KW-0812">Transmembrane</keyword>
<dbReference type="GO" id="GO:0016301">
    <property type="term" value="F:kinase activity"/>
    <property type="evidence" value="ECO:0007669"/>
    <property type="project" value="UniProtKB-KW"/>
</dbReference>
<keyword evidence="7" id="KW-0067">ATP-binding</keyword>
<evidence type="ECO:0000259" key="11">
    <source>
        <dbReference type="Pfam" id="PF07730"/>
    </source>
</evidence>
<accession>A0ABV8KKE7</accession>
<evidence type="ECO:0000256" key="2">
    <source>
        <dbReference type="ARBA" id="ARBA00012438"/>
    </source>
</evidence>
<keyword evidence="9" id="KW-0472">Membrane</keyword>
<dbReference type="Proteomes" id="UP001595868">
    <property type="component" value="Unassembled WGS sequence"/>
</dbReference>
<feature type="domain" description="Signal transduction histidine kinase subgroup 3 dimerisation and phosphoacceptor" evidence="11">
    <location>
        <begin position="163"/>
        <end position="228"/>
    </location>
</feature>
<evidence type="ECO:0000256" key="9">
    <source>
        <dbReference type="SAM" id="Phobius"/>
    </source>
</evidence>
<proteinExistence type="predicted"/>
<dbReference type="InterPro" id="IPR003594">
    <property type="entry name" value="HATPase_dom"/>
</dbReference>
<organism evidence="12 13">
    <name type="scientific">Micromonospora zhanjiangensis</name>
    <dbReference type="NCBI Taxonomy" id="1522057"/>
    <lineage>
        <taxon>Bacteria</taxon>
        <taxon>Bacillati</taxon>
        <taxon>Actinomycetota</taxon>
        <taxon>Actinomycetes</taxon>
        <taxon>Micromonosporales</taxon>
        <taxon>Micromonosporaceae</taxon>
        <taxon>Micromonospora</taxon>
    </lineage>
</organism>
<feature type="transmembrane region" description="Helical" evidence="9">
    <location>
        <begin position="12"/>
        <end position="31"/>
    </location>
</feature>
<evidence type="ECO:0000256" key="1">
    <source>
        <dbReference type="ARBA" id="ARBA00000085"/>
    </source>
</evidence>
<dbReference type="EC" id="2.7.13.3" evidence="2"/>
<evidence type="ECO:0000259" key="10">
    <source>
        <dbReference type="Pfam" id="PF02518"/>
    </source>
</evidence>
<dbReference type="PANTHER" id="PTHR24421:SF10">
    <property type="entry name" value="NITRATE_NITRITE SENSOR PROTEIN NARQ"/>
    <property type="match status" value="1"/>
</dbReference>
<keyword evidence="4" id="KW-0808">Transferase</keyword>
<evidence type="ECO:0000256" key="5">
    <source>
        <dbReference type="ARBA" id="ARBA00022741"/>
    </source>
</evidence>
<dbReference type="SUPFAM" id="SSF55874">
    <property type="entry name" value="ATPase domain of HSP90 chaperone/DNA topoisomerase II/histidine kinase"/>
    <property type="match status" value="1"/>
</dbReference>
<dbReference type="Gene3D" id="3.30.565.10">
    <property type="entry name" value="Histidine kinase-like ATPase, C-terminal domain"/>
    <property type="match status" value="1"/>
</dbReference>
<dbReference type="InterPro" id="IPR036890">
    <property type="entry name" value="HATPase_C_sf"/>
</dbReference>
<keyword evidence="3" id="KW-0597">Phosphoprotein</keyword>
<keyword evidence="8" id="KW-0902">Two-component regulatory system</keyword>
<dbReference type="CDD" id="cd16917">
    <property type="entry name" value="HATPase_UhpB-NarQ-NarX-like"/>
    <property type="match status" value="1"/>
</dbReference>
<sequence length="368" mass="38944">MHQVPGRPAVRIDASTAALVFVVLLVLTWFVPGGPRSAPALGVAVGLAAAQAGSLLWIRRRPEWAVLVAALAGVGLELLSPHLGWLGLVNVPLTYLARLRPPRVSLWALGLLLVPTPWKGLTAGWRDMLIAMAGLGLAWAWGELLRGRAVRRRDERLRIVADERARIARELHDVVAHNVSMIALQAGAAEDVFDIRPDRARESLVAIQAAAREALGELRVLLTDMRPDGAVDPAGPQPGLGQLDALVDTLRAAGLRVAVRREGTASALPGGVDLSAYRIVQESLTNTLRHARASRAEVTVRYAPTAVNVEITDDGAGGGSPVIDGTTGGHGIVGMRERARLLGGTLDAGPLPDGGFRVRAHLPVEVSC</sequence>
<dbReference type="InterPro" id="IPR011712">
    <property type="entry name" value="Sig_transdc_His_kin_sub3_dim/P"/>
</dbReference>
<dbReference type="Gene3D" id="1.20.5.1930">
    <property type="match status" value="1"/>
</dbReference>
<comment type="caution">
    <text evidence="12">The sequence shown here is derived from an EMBL/GenBank/DDBJ whole genome shotgun (WGS) entry which is preliminary data.</text>
</comment>
<dbReference type="Pfam" id="PF02518">
    <property type="entry name" value="HATPase_c"/>
    <property type="match status" value="1"/>
</dbReference>
<feature type="transmembrane region" description="Helical" evidence="9">
    <location>
        <begin position="65"/>
        <end position="88"/>
    </location>
</feature>
<keyword evidence="6 12" id="KW-0418">Kinase</keyword>
<evidence type="ECO:0000256" key="4">
    <source>
        <dbReference type="ARBA" id="ARBA00022679"/>
    </source>
</evidence>
<feature type="transmembrane region" description="Helical" evidence="9">
    <location>
        <begin position="37"/>
        <end position="58"/>
    </location>
</feature>
<comment type="catalytic activity">
    <reaction evidence="1">
        <text>ATP + protein L-histidine = ADP + protein N-phospho-L-histidine.</text>
        <dbReference type="EC" id="2.7.13.3"/>
    </reaction>
</comment>
<feature type="domain" description="Histidine kinase/HSP90-like ATPase" evidence="10">
    <location>
        <begin position="274"/>
        <end position="365"/>
    </location>
</feature>
<evidence type="ECO:0000256" key="8">
    <source>
        <dbReference type="ARBA" id="ARBA00023012"/>
    </source>
</evidence>
<dbReference type="RefSeq" id="WP_377544443.1">
    <property type="nucleotide sequence ID" value="NZ_JBHSBN010000006.1"/>
</dbReference>
<evidence type="ECO:0000256" key="6">
    <source>
        <dbReference type="ARBA" id="ARBA00022777"/>
    </source>
</evidence>
<keyword evidence="9" id="KW-1133">Transmembrane helix</keyword>
<dbReference type="EMBL" id="JBHSBN010000006">
    <property type="protein sequence ID" value="MFC4106483.1"/>
    <property type="molecule type" value="Genomic_DNA"/>
</dbReference>
<dbReference type="PANTHER" id="PTHR24421">
    <property type="entry name" value="NITRATE/NITRITE SENSOR PROTEIN NARX-RELATED"/>
    <property type="match status" value="1"/>
</dbReference>
<keyword evidence="5" id="KW-0547">Nucleotide-binding</keyword>
<reference evidence="13" key="1">
    <citation type="journal article" date="2019" name="Int. J. Syst. Evol. Microbiol.">
        <title>The Global Catalogue of Microorganisms (GCM) 10K type strain sequencing project: providing services to taxonomists for standard genome sequencing and annotation.</title>
        <authorList>
            <consortium name="The Broad Institute Genomics Platform"/>
            <consortium name="The Broad Institute Genome Sequencing Center for Infectious Disease"/>
            <person name="Wu L."/>
            <person name="Ma J."/>
        </authorList>
    </citation>
    <scope>NUCLEOTIDE SEQUENCE [LARGE SCALE GENOMIC DNA]</scope>
    <source>
        <strain evidence="13">2902at01</strain>
    </source>
</reference>
<gene>
    <name evidence="12" type="ORF">ACFOX0_11110</name>
</gene>
<evidence type="ECO:0000256" key="7">
    <source>
        <dbReference type="ARBA" id="ARBA00022840"/>
    </source>
</evidence>
<evidence type="ECO:0000313" key="12">
    <source>
        <dbReference type="EMBL" id="MFC4106483.1"/>
    </source>
</evidence>
<dbReference type="Pfam" id="PF07730">
    <property type="entry name" value="HisKA_3"/>
    <property type="match status" value="1"/>
</dbReference>
<keyword evidence="13" id="KW-1185">Reference proteome</keyword>